<dbReference type="SUPFAM" id="SSF53697">
    <property type="entry name" value="SIS domain"/>
    <property type="match status" value="1"/>
</dbReference>
<protein>
    <recommendedName>
        <fullName evidence="3">Glutamine--fructose-6-phosphate aminotransferase [isomerizing]</fullName>
        <ecNumber evidence="2">2.6.1.16</ecNumber>
    </recommendedName>
</protein>
<keyword evidence="4" id="KW-0677">Repeat</keyword>
<evidence type="ECO:0000313" key="8">
    <source>
        <dbReference type="EMBL" id="OQA55695.1"/>
    </source>
</evidence>
<dbReference type="InterPro" id="IPR001347">
    <property type="entry name" value="SIS_dom"/>
</dbReference>
<evidence type="ECO:0000256" key="4">
    <source>
        <dbReference type="ARBA" id="ARBA00022737"/>
    </source>
</evidence>
<name>A0A1V5SMJ0_9BACT</name>
<gene>
    <name evidence="8" type="primary">nodM</name>
    <name evidence="8" type="ORF">BWY41_01603</name>
</gene>
<comment type="catalytic activity">
    <reaction evidence="1">
        <text>D-fructose 6-phosphate + L-glutamine = D-glucosamine 6-phosphate + L-glutamate</text>
        <dbReference type="Rhea" id="RHEA:13237"/>
        <dbReference type="ChEBI" id="CHEBI:29985"/>
        <dbReference type="ChEBI" id="CHEBI:58359"/>
        <dbReference type="ChEBI" id="CHEBI:58725"/>
        <dbReference type="ChEBI" id="CHEBI:61527"/>
        <dbReference type="EC" id="2.6.1.16"/>
    </reaction>
</comment>
<dbReference type="Gene3D" id="3.40.50.10490">
    <property type="entry name" value="Glucose-6-phosphate isomerase like protein, domain 1"/>
    <property type="match status" value="2"/>
</dbReference>
<proteinExistence type="predicted"/>
<dbReference type="GO" id="GO:0006047">
    <property type="term" value="P:UDP-N-acetylglucosamine metabolic process"/>
    <property type="evidence" value="ECO:0007669"/>
    <property type="project" value="TreeGrafter"/>
</dbReference>
<feature type="domain" description="SIS" evidence="7">
    <location>
        <begin position="28"/>
        <end position="167"/>
    </location>
</feature>
<dbReference type="PROSITE" id="PS51464">
    <property type="entry name" value="SIS"/>
    <property type="match status" value="1"/>
</dbReference>
<dbReference type="GO" id="GO:0097367">
    <property type="term" value="F:carbohydrate derivative binding"/>
    <property type="evidence" value="ECO:0007669"/>
    <property type="project" value="InterPro"/>
</dbReference>
<dbReference type="AlphaFoldDB" id="A0A1V5SMJ0"/>
<feature type="coiled-coil region" evidence="5">
    <location>
        <begin position="168"/>
        <end position="195"/>
    </location>
</feature>
<evidence type="ECO:0000256" key="5">
    <source>
        <dbReference type="SAM" id="Coils"/>
    </source>
</evidence>
<keyword evidence="6" id="KW-0472">Membrane</keyword>
<keyword evidence="6" id="KW-0812">Transmembrane</keyword>
<evidence type="ECO:0000256" key="1">
    <source>
        <dbReference type="ARBA" id="ARBA00001031"/>
    </source>
</evidence>
<evidence type="ECO:0000256" key="3">
    <source>
        <dbReference type="ARBA" id="ARBA00016090"/>
    </source>
</evidence>
<dbReference type="CDD" id="cd05008">
    <property type="entry name" value="SIS_GlmS_GlmD_1"/>
    <property type="match status" value="1"/>
</dbReference>
<evidence type="ECO:0000259" key="7">
    <source>
        <dbReference type="PROSITE" id="PS51464"/>
    </source>
</evidence>
<dbReference type="EC" id="2.6.1.16" evidence="2"/>
<dbReference type="Pfam" id="PF01380">
    <property type="entry name" value="SIS"/>
    <property type="match status" value="2"/>
</dbReference>
<organism evidence="8">
    <name type="scientific">Candidatus Atribacter allofermentans</name>
    <dbReference type="NCBI Taxonomy" id="1852833"/>
    <lineage>
        <taxon>Bacteria</taxon>
        <taxon>Pseudomonadati</taxon>
        <taxon>Atribacterota</taxon>
        <taxon>Atribacteria</taxon>
        <taxon>Atribacterales</taxon>
        <taxon>Atribacteraceae</taxon>
        <taxon>Atribacter</taxon>
    </lineage>
</organism>
<dbReference type="PANTHER" id="PTHR10937">
    <property type="entry name" value="GLUCOSAMINE--FRUCTOSE-6-PHOSPHATE AMINOTRANSFERASE, ISOMERIZING"/>
    <property type="match status" value="1"/>
</dbReference>
<keyword evidence="8" id="KW-0808">Transferase</keyword>
<dbReference type="Proteomes" id="UP000485569">
    <property type="component" value="Unassembled WGS sequence"/>
</dbReference>
<comment type="caution">
    <text evidence="8">The sequence shown here is derived from an EMBL/GenBank/DDBJ whole genome shotgun (WGS) entry which is preliminary data.</text>
</comment>
<evidence type="ECO:0000256" key="2">
    <source>
        <dbReference type="ARBA" id="ARBA00012916"/>
    </source>
</evidence>
<accession>A0A1V5SMJ0</accession>
<dbReference type="GO" id="GO:0004360">
    <property type="term" value="F:glutamine-fructose-6-phosphate transaminase (isomerizing) activity"/>
    <property type="evidence" value="ECO:0007669"/>
    <property type="project" value="UniProtKB-EC"/>
</dbReference>
<evidence type="ECO:0000256" key="6">
    <source>
        <dbReference type="SAM" id="Phobius"/>
    </source>
</evidence>
<reference evidence="8" key="1">
    <citation type="submission" date="2017-02" db="EMBL/GenBank/DDBJ databases">
        <title>Delving into the versatile metabolic prowess of the omnipresent phylum Bacteroidetes.</title>
        <authorList>
            <person name="Nobu M.K."/>
            <person name="Mei R."/>
            <person name="Narihiro T."/>
            <person name="Kuroda K."/>
            <person name="Liu W.-T."/>
        </authorList>
    </citation>
    <scope>NUCLEOTIDE SEQUENCE</scope>
    <source>
        <strain evidence="8">ADurb.Bin276</strain>
    </source>
</reference>
<dbReference type="InterPro" id="IPR046348">
    <property type="entry name" value="SIS_dom_sf"/>
</dbReference>
<dbReference type="PANTHER" id="PTHR10937:SF0">
    <property type="entry name" value="GLUTAMINE--FRUCTOSE-6-PHOSPHATE TRANSAMINASE (ISOMERIZING)"/>
    <property type="match status" value="1"/>
</dbReference>
<sequence>MNRMFKEIKEQPELIRKISKKYLIDGKLFSWKAPKKGKIIITGMGSSLFAAYPAYLRLLDHGYPVVWIDASELLHYGLNSINKEDTLISISQSGESFEVVEVIKRCPNNDQIIGFTAQIKSTMGKLCAETIDILSGTEESITSTKAHTATLALLNLLSLSWISTQNEINGLRSLLDQLADEIEEVIENSESWCNDLLDELDIIQPSHHKVIIARGPALSSAWHGNLCFSECAKELFAVFSAGQFRHGPYELAVNPLLAIILSLHGKTQKLTSSLAQEIIQKEAQILLIGEKEFSFSERSHRFKFLPIHCNDEYFAPMIAIVYLQIIAYYAAIRKDIEPGTAQIVSKMTLKE</sequence>
<feature type="transmembrane region" description="Helical" evidence="6">
    <location>
        <begin position="313"/>
        <end position="332"/>
    </location>
</feature>
<keyword evidence="8" id="KW-0032">Aminotransferase</keyword>
<keyword evidence="5" id="KW-0175">Coiled coil</keyword>
<dbReference type="EMBL" id="MWBQ01000145">
    <property type="protein sequence ID" value="OQA55695.1"/>
    <property type="molecule type" value="Genomic_DNA"/>
</dbReference>
<keyword evidence="6" id="KW-1133">Transmembrane helix</keyword>
<dbReference type="GO" id="GO:0006002">
    <property type="term" value="P:fructose 6-phosphate metabolic process"/>
    <property type="evidence" value="ECO:0007669"/>
    <property type="project" value="TreeGrafter"/>
</dbReference>
<dbReference type="GO" id="GO:0006487">
    <property type="term" value="P:protein N-linked glycosylation"/>
    <property type="evidence" value="ECO:0007669"/>
    <property type="project" value="TreeGrafter"/>
</dbReference>
<dbReference type="GO" id="GO:0005829">
    <property type="term" value="C:cytosol"/>
    <property type="evidence" value="ECO:0007669"/>
    <property type="project" value="TreeGrafter"/>
</dbReference>
<dbReference type="InterPro" id="IPR035466">
    <property type="entry name" value="GlmS/AgaS_SIS"/>
</dbReference>